<dbReference type="Pfam" id="PF06722">
    <property type="entry name" value="EryCIII-like_C"/>
    <property type="match status" value="1"/>
</dbReference>
<evidence type="ECO:0000313" key="4">
    <source>
        <dbReference type="EMBL" id="EPZ31998.1"/>
    </source>
</evidence>
<dbReference type="SUPFAM" id="SSF53756">
    <property type="entry name" value="UDP-Glycosyltransferase/glycogen phosphorylase"/>
    <property type="match status" value="1"/>
</dbReference>
<feature type="domain" description="Erythromycin biosynthesis protein CIII-like C-terminal" evidence="3">
    <location>
        <begin position="159"/>
        <end position="260"/>
    </location>
</feature>
<evidence type="ECO:0000256" key="2">
    <source>
        <dbReference type="SAM" id="MobiDB-lite"/>
    </source>
</evidence>
<dbReference type="GO" id="GO:0016757">
    <property type="term" value="F:glycosyltransferase activity"/>
    <property type="evidence" value="ECO:0007669"/>
    <property type="project" value="UniProtKB-ARBA"/>
</dbReference>
<feature type="coiled-coil region" evidence="1">
    <location>
        <begin position="221"/>
        <end position="248"/>
    </location>
</feature>
<dbReference type="PANTHER" id="PTHR48050">
    <property type="entry name" value="STEROL 3-BETA-GLUCOSYLTRANSFERASE"/>
    <property type="match status" value="1"/>
</dbReference>
<dbReference type="STRING" id="988480.A0A075APK3"/>
<organism evidence="4 5">
    <name type="scientific">Rozella allomycis (strain CSF55)</name>
    <dbReference type="NCBI Taxonomy" id="988480"/>
    <lineage>
        <taxon>Eukaryota</taxon>
        <taxon>Fungi</taxon>
        <taxon>Fungi incertae sedis</taxon>
        <taxon>Cryptomycota</taxon>
        <taxon>Cryptomycota incertae sedis</taxon>
        <taxon>Rozella</taxon>
    </lineage>
</organism>
<evidence type="ECO:0000313" key="5">
    <source>
        <dbReference type="Proteomes" id="UP000030755"/>
    </source>
</evidence>
<dbReference type="EMBL" id="KE561198">
    <property type="protein sequence ID" value="EPZ31998.1"/>
    <property type="molecule type" value="Genomic_DNA"/>
</dbReference>
<evidence type="ECO:0000256" key="1">
    <source>
        <dbReference type="SAM" id="Coils"/>
    </source>
</evidence>
<dbReference type="InterPro" id="IPR050426">
    <property type="entry name" value="Glycosyltransferase_28"/>
</dbReference>
<gene>
    <name evidence="4" type="ORF">O9G_004800</name>
</gene>
<feature type="region of interest" description="Disordered" evidence="2">
    <location>
        <begin position="1"/>
        <end position="23"/>
    </location>
</feature>
<protein>
    <recommendedName>
        <fullName evidence="3">Erythromycin biosynthesis protein CIII-like C-terminal domain-containing protein</fullName>
    </recommendedName>
</protein>
<dbReference type="InterPro" id="IPR010610">
    <property type="entry name" value="EryCIII-like_C"/>
</dbReference>
<dbReference type="Gene3D" id="3.40.50.2000">
    <property type="entry name" value="Glycogen Phosphorylase B"/>
    <property type="match status" value="1"/>
</dbReference>
<keyword evidence="1" id="KW-0175">Coiled coil</keyword>
<reference evidence="4 5" key="1">
    <citation type="journal article" date="2013" name="Curr. Biol.">
        <title>Shared signatures of parasitism and phylogenomics unite Cryptomycota and microsporidia.</title>
        <authorList>
            <person name="James T.Y."/>
            <person name="Pelin A."/>
            <person name="Bonen L."/>
            <person name="Ahrendt S."/>
            <person name="Sain D."/>
            <person name="Corradi N."/>
            <person name="Stajich J.E."/>
        </authorList>
    </citation>
    <scope>NUCLEOTIDE SEQUENCE [LARGE SCALE GENOMIC DNA]</scope>
    <source>
        <strain evidence="4 5">CSF55</strain>
    </source>
</reference>
<accession>A0A075APK3</accession>
<sequence>MDMDEHRISIPQQDQCADHQASVRGEQSGAVAYRHAAVKGTAAVWRAVKPQDWPDNQHVVGFSRYRGLEKESLPDELAQFVGKAKSGGKMLVYVGLGSMLGVAFDSEEKARETLEVVRNGIIDCLNACDFYAIIHCNDKVFVESTDKILVLKKPVSHDLLFPDCSVVVNHGGAGTVQTSLCYGCPCIVFPCVVASDQPFWADVVERSGLGYNGGVISKITRGKVKNILDKASANLKSLRENAKVLAEKMSTDSPAEIVLQFFKQ</sequence>
<evidence type="ECO:0000259" key="3">
    <source>
        <dbReference type="Pfam" id="PF06722"/>
    </source>
</evidence>
<keyword evidence="5" id="KW-1185">Reference proteome</keyword>
<dbReference type="Proteomes" id="UP000030755">
    <property type="component" value="Unassembled WGS sequence"/>
</dbReference>
<dbReference type="OrthoDB" id="5835829at2759"/>
<proteinExistence type="predicted"/>
<dbReference type="PANTHER" id="PTHR48050:SF13">
    <property type="entry name" value="STEROL 3-BETA-GLUCOSYLTRANSFERASE UGT80A2"/>
    <property type="match status" value="1"/>
</dbReference>
<dbReference type="AlphaFoldDB" id="A0A075APK3"/>
<name>A0A075APK3_ROZAC</name>
<dbReference type="HOGENOM" id="CLU_1054312_0_0_1"/>